<reference evidence="3" key="1">
    <citation type="journal article" date="2020" name="Phytopathology">
        <title>Genome sequence of the chestnut blight fungus Cryphonectria parasitica EP155: A fundamental resource for an archetypical invasive plant pathogen.</title>
        <authorList>
            <person name="Crouch J.A."/>
            <person name="Dawe A."/>
            <person name="Aerts A."/>
            <person name="Barry K."/>
            <person name="Churchill A.C.L."/>
            <person name="Grimwood J."/>
            <person name="Hillman B."/>
            <person name="Milgroom M.G."/>
            <person name="Pangilinan J."/>
            <person name="Smith M."/>
            <person name="Salamov A."/>
            <person name="Schmutz J."/>
            <person name="Yadav J."/>
            <person name="Grigoriev I.V."/>
            <person name="Nuss D."/>
        </authorList>
    </citation>
    <scope>NUCLEOTIDE SEQUENCE</scope>
    <source>
        <strain evidence="3">EP155</strain>
    </source>
</reference>
<comment type="caution">
    <text evidence="3">The sequence shown here is derived from an EMBL/GenBank/DDBJ whole genome shotgun (WGS) entry which is preliminary data.</text>
</comment>
<proteinExistence type="inferred from homology"/>
<dbReference type="Pfam" id="PF07110">
    <property type="entry name" value="EthD"/>
    <property type="match status" value="1"/>
</dbReference>
<dbReference type="AlphaFoldDB" id="A0A9P4XYA1"/>
<dbReference type="Proteomes" id="UP000803844">
    <property type="component" value="Unassembled WGS sequence"/>
</dbReference>
<dbReference type="InterPro" id="IPR009799">
    <property type="entry name" value="EthD_dom"/>
</dbReference>
<accession>A0A9P4XYA1</accession>
<feature type="domain" description="EthD" evidence="2">
    <location>
        <begin position="32"/>
        <end position="126"/>
    </location>
</feature>
<dbReference type="SUPFAM" id="SSF54909">
    <property type="entry name" value="Dimeric alpha+beta barrel"/>
    <property type="match status" value="1"/>
</dbReference>
<dbReference type="Gene3D" id="3.30.70.100">
    <property type="match status" value="1"/>
</dbReference>
<dbReference type="OrthoDB" id="3454835at2759"/>
<dbReference type="GeneID" id="63842771"/>
<evidence type="ECO:0000313" key="3">
    <source>
        <dbReference type="EMBL" id="KAF3763000.1"/>
    </source>
</evidence>
<dbReference type="InterPro" id="IPR011008">
    <property type="entry name" value="Dimeric_a/b-barrel"/>
</dbReference>
<evidence type="ECO:0000256" key="1">
    <source>
        <dbReference type="ARBA" id="ARBA00005986"/>
    </source>
</evidence>
<keyword evidence="4" id="KW-1185">Reference proteome</keyword>
<sequence>MTVQTENEIPPAPTGLEGTHFLCLTICGYRLPGMTEEAYRHHMTKVQAPMTQDLMVKYGVKRWSMIHNNTESRTLMRRLFDHDMRNLADFDCFSQVVFKSVDDYKRMQQDPWFQEKLAPDHKNFADIKRSIMTLGWITEFIREGEVVDGIVDF</sequence>
<dbReference type="GO" id="GO:0016491">
    <property type="term" value="F:oxidoreductase activity"/>
    <property type="evidence" value="ECO:0007669"/>
    <property type="project" value="InterPro"/>
</dbReference>
<dbReference type="EMBL" id="MU032349">
    <property type="protein sequence ID" value="KAF3763000.1"/>
    <property type="molecule type" value="Genomic_DNA"/>
</dbReference>
<organism evidence="3 4">
    <name type="scientific">Cryphonectria parasitica (strain ATCC 38755 / EP155)</name>
    <dbReference type="NCBI Taxonomy" id="660469"/>
    <lineage>
        <taxon>Eukaryota</taxon>
        <taxon>Fungi</taxon>
        <taxon>Dikarya</taxon>
        <taxon>Ascomycota</taxon>
        <taxon>Pezizomycotina</taxon>
        <taxon>Sordariomycetes</taxon>
        <taxon>Sordariomycetidae</taxon>
        <taxon>Diaporthales</taxon>
        <taxon>Cryphonectriaceae</taxon>
        <taxon>Cryphonectria-Endothia species complex</taxon>
        <taxon>Cryphonectria</taxon>
    </lineage>
</organism>
<evidence type="ECO:0000259" key="2">
    <source>
        <dbReference type="Pfam" id="PF07110"/>
    </source>
</evidence>
<evidence type="ECO:0000313" key="4">
    <source>
        <dbReference type="Proteomes" id="UP000803844"/>
    </source>
</evidence>
<comment type="similarity">
    <text evidence="1">Belongs to the tpcK family.</text>
</comment>
<dbReference type="RefSeq" id="XP_040773979.1">
    <property type="nucleotide sequence ID" value="XM_040925642.1"/>
</dbReference>
<gene>
    <name evidence="3" type="ORF">M406DRAFT_73658</name>
</gene>
<name>A0A9P4XYA1_CRYP1</name>
<protein>
    <recommendedName>
        <fullName evidence="2">EthD domain-containing protein</fullName>
    </recommendedName>
</protein>